<sequence>MKENDALLDVENQICFAIYTTSNAIMRTYRPLLEDLGLTYPQYITMLVIWKDSPISVKKIGNKLNLDSGTLTPLLKRLEQRGLVDRVRNQSDERIVEIYLTEEGKDLKKAAQSIPEKFACALKVDYDEANQILALHRSLFERLSS</sequence>
<dbReference type="InterPro" id="IPR000835">
    <property type="entry name" value="HTH_MarR-typ"/>
</dbReference>
<evidence type="ECO:0000256" key="5">
    <source>
        <dbReference type="ARBA" id="ARBA00023163"/>
    </source>
</evidence>
<comment type="similarity">
    <text evidence="6">Belongs to the SarZ family.</text>
</comment>
<dbReference type="Proteomes" id="UP000001062">
    <property type="component" value="Chromosome"/>
</dbReference>
<dbReference type="InterPro" id="IPR036388">
    <property type="entry name" value="WH-like_DNA-bd_sf"/>
</dbReference>
<proteinExistence type="inferred from homology"/>
<dbReference type="HOGENOM" id="CLU_083287_3_2_6"/>
<dbReference type="Gene3D" id="1.10.10.10">
    <property type="entry name" value="Winged helix-like DNA-binding domain superfamily/Winged helix DNA-binding domain"/>
    <property type="match status" value="1"/>
</dbReference>
<dbReference type="InterPro" id="IPR036390">
    <property type="entry name" value="WH_DNA-bd_sf"/>
</dbReference>
<name>F2JUL0_MARM1</name>
<dbReference type="FunFam" id="1.10.10.10:FF:000163">
    <property type="entry name" value="MarR family transcriptional regulator"/>
    <property type="match status" value="1"/>
</dbReference>
<dbReference type="STRING" id="717774.Marme_0037"/>
<dbReference type="InterPro" id="IPR055166">
    <property type="entry name" value="Transc_reg_Sar_Rot_HTH"/>
</dbReference>
<dbReference type="SMART" id="SM00347">
    <property type="entry name" value="HTH_MARR"/>
    <property type="match status" value="1"/>
</dbReference>
<keyword evidence="4" id="KW-0238">DNA-binding</keyword>
<evidence type="ECO:0000313" key="10">
    <source>
        <dbReference type="EMBL" id="ADZ89343.1"/>
    </source>
</evidence>
<dbReference type="AlphaFoldDB" id="F2JUL0"/>
<dbReference type="PROSITE" id="PS50995">
    <property type="entry name" value="HTH_MARR_2"/>
    <property type="match status" value="1"/>
</dbReference>
<accession>F2JUL0</accession>
<evidence type="ECO:0000313" key="11">
    <source>
        <dbReference type="Proteomes" id="UP000001062"/>
    </source>
</evidence>
<dbReference type="KEGG" id="mme:Marme_0037"/>
<dbReference type="OrthoDB" id="9806864at2"/>
<dbReference type="Pfam" id="PF22381">
    <property type="entry name" value="Staph_reg_Sar_Rot"/>
    <property type="match status" value="1"/>
</dbReference>
<gene>
    <name evidence="10" type="ordered locus">Marme_0037</name>
</gene>
<dbReference type="PANTHER" id="PTHR42756:SF1">
    <property type="entry name" value="TRANSCRIPTIONAL REPRESSOR OF EMRAB OPERON"/>
    <property type="match status" value="1"/>
</dbReference>
<comment type="subcellular location">
    <subcellularLocation>
        <location evidence="1">Cytoplasm</location>
    </subcellularLocation>
</comment>
<keyword evidence="3" id="KW-0805">Transcription regulation</keyword>
<evidence type="ECO:0000256" key="6">
    <source>
        <dbReference type="ARBA" id="ARBA00046337"/>
    </source>
</evidence>
<dbReference type="PRINTS" id="PR00598">
    <property type="entry name" value="HTHMARR"/>
</dbReference>
<evidence type="ECO:0000256" key="7">
    <source>
        <dbReference type="ARBA" id="ARBA00047188"/>
    </source>
</evidence>
<evidence type="ECO:0000256" key="4">
    <source>
        <dbReference type="ARBA" id="ARBA00023125"/>
    </source>
</evidence>
<reference evidence="10 11" key="1">
    <citation type="journal article" date="2012" name="Stand. Genomic Sci.">
        <title>Complete genome sequence of the melanogenic marine bacterium Marinomonas mediterranea type strain (MMB-1(T)).</title>
        <authorList>
            <person name="Lucas-Elio P."/>
            <person name="Goodwin L."/>
            <person name="Woyke T."/>
            <person name="Pitluck S."/>
            <person name="Nolan M."/>
            <person name="Kyrpides N.C."/>
            <person name="Detter J.C."/>
            <person name="Copeland A."/>
            <person name="Teshima H."/>
            <person name="Bruce D."/>
            <person name="Detter C."/>
            <person name="Tapia R."/>
            <person name="Han S."/>
            <person name="Land M.L."/>
            <person name="Ivanova N."/>
            <person name="Mikhailova N."/>
            <person name="Johnston A.W."/>
            <person name="Sanchez-Amat A."/>
        </authorList>
    </citation>
    <scope>NUCLEOTIDE SEQUENCE [LARGE SCALE GENOMIC DNA]</scope>
    <source>
        <strain evidence="11">ATCC 700492 / JCM 21426 / NBRC 103028 / MMB-1</strain>
    </source>
</reference>
<dbReference type="EMBL" id="CP002583">
    <property type="protein sequence ID" value="ADZ89343.1"/>
    <property type="molecule type" value="Genomic_DNA"/>
</dbReference>
<feature type="domain" description="HTH marR-type" evidence="9">
    <location>
        <begin position="11"/>
        <end position="145"/>
    </location>
</feature>
<dbReference type="RefSeq" id="WP_013659250.1">
    <property type="nucleotide sequence ID" value="NC_015276.1"/>
</dbReference>
<evidence type="ECO:0000256" key="2">
    <source>
        <dbReference type="ARBA" id="ARBA00022490"/>
    </source>
</evidence>
<keyword evidence="11" id="KW-1185">Reference proteome</keyword>
<dbReference type="GO" id="GO:0003700">
    <property type="term" value="F:DNA-binding transcription factor activity"/>
    <property type="evidence" value="ECO:0007669"/>
    <property type="project" value="InterPro"/>
</dbReference>
<dbReference type="GO" id="GO:0003677">
    <property type="term" value="F:DNA binding"/>
    <property type="evidence" value="ECO:0007669"/>
    <property type="project" value="UniProtKB-KW"/>
</dbReference>
<dbReference type="PANTHER" id="PTHR42756">
    <property type="entry name" value="TRANSCRIPTIONAL REGULATOR, MARR"/>
    <property type="match status" value="1"/>
</dbReference>
<protein>
    <recommendedName>
        <fullName evidence="7">HTH-type transcriptional regulator SarZ</fullName>
    </recommendedName>
    <alternativeName>
        <fullName evidence="8">Staphylococcal accessory regulator Z</fullName>
    </alternativeName>
</protein>
<dbReference type="eggNOG" id="COG1846">
    <property type="taxonomic scope" value="Bacteria"/>
</dbReference>
<evidence type="ECO:0000256" key="1">
    <source>
        <dbReference type="ARBA" id="ARBA00004496"/>
    </source>
</evidence>
<organism evidence="10 11">
    <name type="scientific">Marinomonas mediterranea (strain ATCC 700492 / JCM 21426 / NBRC 103028 / MMB-1)</name>
    <dbReference type="NCBI Taxonomy" id="717774"/>
    <lineage>
        <taxon>Bacteria</taxon>
        <taxon>Pseudomonadati</taxon>
        <taxon>Pseudomonadota</taxon>
        <taxon>Gammaproteobacteria</taxon>
        <taxon>Oceanospirillales</taxon>
        <taxon>Oceanospirillaceae</taxon>
        <taxon>Marinomonas</taxon>
    </lineage>
</organism>
<dbReference type="GO" id="GO:0005737">
    <property type="term" value="C:cytoplasm"/>
    <property type="evidence" value="ECO:0007669"/>
    <property type="project" value="UniProtKB-SubCell"/>
</dbReference>
<keyword evidence="2" id="KW-0963">Cytoplasm</keyword>
<evidence type="ECO:0000256" key="3">
    <source>
        <dbReference type="ARBA" id="ARBA00023015"/>
    </source>
</evidence>
<evidence type="ECO:0000256" key="8">
    <source>
        <dbReference type="ARBA" id="ARBA00047207"/>
    </source>
</evidence>
<keyword evidence="5" id="KW-0804">Transcription</keyword>
<evidence type="ECO:0000259" key="9">
    <source>
        <dbReference type="PROSITE" id="PS50995"/>
    </source>
</evidence>
<dbReference type="SUPFAM" id="SSF46785">
    <property type="entry name" value="Winged helix' DNA-binding domain"/>
    <property type="match status" value="1"/>
</dbReference>
<dbReference type="PATRIC" id="fig|717774.3.peg.40"/>